<dbReference type="PATRIC" id="fig|316.110.peg.1411"/>
<protein>
    <submittedName>
        <fullName evidence="2">Uncharacterized protein</fullName>
    </submittedName>
</protein>
<dbReference type="RefSeq" id="WP_044315727.1">
    <property type="nucleotide sequence ID" value="NZ_JXXD01000165.1"/>
</dbReference>
<proteinExistence type="predicted"/>
<accession>A0A0D7E239</accession>
<organism evidence="2 3">
    <name type="scientific">Stutzerimonas stutzeri</name>
    <name type="common">Pseudomonas stutzeri</name>
    <dbReference type="NCBI Taxonomy" id="316"/>
    <lineage>
        <taxon>Bacteria</taxon>
        <taxon>Pseudomonadati</taxon>
        <taxon>Pseudomonadota</taxon>
        <taxon>Gammaproteobacteria</taxon>
        <taxon>Pseudomonadales</taxon>
        <taxon>Pseudomonadaceae</taxon>
        <taxon>Stutzerimonas</taxon>
    </lineage>
</organism>
<dbReference type="AlphaFoldDB" id="A0A0D7E239"/>
<dbReference type="EMBL" id="JXXD01000165">
    <property type="protein sequence ID" value="KIZ34540.1"/>
    <property type="molecule type" value="Genomic_DNA"/>
</dbReference>
<name>A0A0D7E239_STUST</name>
<evidence type="ECO:0000313" key="3">
    <source>
        <dbReference type="Proteomes" id="UP000032439"/>
    </source>
</evidence>
<evidence type="ECO:0000313" key="2">
    <source>
        <dbReference type="EMBL" id="KIZ34540.1"/>
    </source>
</evidence>
<comment type="caution">
    <text evidence="2">The sequence shown here is derived from an EMBL/GenBank/DDBJ whole genome shotgun (WGS) entry which is preliminary data.</text>
</comment>
<evidence type="ECO:0000256" key="1">
    <source>
        <dbReference type="SAM" id="MobiDB-lite"/>
    </source>
</evidence>
<gene>
    <name evidence="2" type="ORF">LO50_16965</name>
</gene>
<feature type="region of interest" description="Disordered" evidence="1">
    <location>
        <begin position="51"/>
        <end position="105"/>
    </location>
</feature>
<dbReference type="Proteomes" id="UP000032439">
    <property type="component" value="Unassembled WGS sequence"/>
</dbReference>
<reference evidence="2 3" key="1">
    <citation type="submission" date="2014-11" db="EMBL/GenBank/DDBJ databases">
        <title>Genomics and ecophysiology of heterotrophic nitrogen fixing bacteria isolated from estuarine surface water.</title>
        <authorList>
            <person name="Bentzon-Tilia M."/>
            <person name="Severin I."/>
            <person name="Hansen L.H."/>
            <person name="Riemann L."/>
        </authorList>
    </citation>
    <scope>NUCLEOTIDE SEQUENCE [LARGE SCALE GENOMIC DNA]</scope>
    <source>
        <strain evidence="2 3">BAL361</strain>
    </source>
</reference>
<sequence length="105" mass="10971">MRTLSDTGLAFGWHEARLYVRALQVVDVQLGSGIGQQRDVGIQSAATVTGTQEGGFGMSGGLAAKAQEQGEKDDAHQTLPGSKQWLSRASIAGGSDTSRARRGGR</sequence>